<dbReference type="GO" id="GO:0034040">
    <property type="term" value="F:ATPase-coupled lipid transmembrane transporter activity"/>
    <property type="evidence" value="ECO:0007669"/>
    <property type="project" value="TreeGrafter"/>
</dbReference>
<dbReference type="GO" id="GO:0005886">
    <property type="term" value="C:plasma membrane"/>
    <property type="evidence" value="ECO:0007669"/>
    <property type="project" value="UniProtKB-SubCell"/>
</dbReference>
<dbReference type="AlphaFoldDB" id="A0A3A3GIU4"/>
<dbReference type="FunFam" id="3.40.50.300:FF:000287">
    <property type="entry name" value="Multidrug ABC transporter ATP-binding protein"/>
    <property type="match status" value="1"/>
</dbReference>
<dbReference type="Gene3D" id="3.40.50.300">
    <property type="entry name" value="P-loop containing nucleotide triphosphate hydrolases"/>
    <property type="match status" value="1"/>
</dbReference>
<evidence type="ECO:0000313" key="11">
    <source>
        <dbReference type="EMBL" id="RJG24268.1"/>
    </source>
</evidence>
<evidence type="ECO:0000313" key="12">
    <source>
        <dbReference type="Proteomes" id="UP000266177"/>
    </source>
</evidence>
<dbReference type="Proteomes" id="UP000266177">
    <property type="component" value="Unassembled WGS sequence"/>
</dbReference>
<dbReference type="GO" id="GO:0016887">
    <property type="term" value="F:ATP hydrolysis activity"/>
    <property type="evidence" value="ECO:0007669"/>
    <property type="project" value="InterPro"/>
</dbReference>
<feature type="transmembrane region" description="Helical" evidence="8">
    <location>
        <begin position="285"/>
        <end position="306"/>
    </location>
</feature>
<dbReference type="RefSeq" id="WP_119793292.1">
    <property type="nucleotide sequence ID" value="NZ_QYZD01000007.1"/>
</dbReference>
<sequence length="605" mass="67279">MKHRKKQGIARLLELAGEKKSLLVWSGILSAGSVLMMLVPYLSVYFVMAELLRHAPDISGVNAPFVIRWAVLGVAGMAVGYFLMYVGGMCSHIAAFRILYSIRVKLSAHIGRLPLGYFNKNATGKIKKNVELDVERIEQFIAHQLPDLISTAVMITAILATMFALNVWFALACVIPMLIGFASQFSMMAGRKAKAGLKEYFDALENINTSAIQYTRGMPSIKIFGQTARSFRKFHDDIIRYRDFSLKYTDNFQNGYVSFKVIFLSLGTFFLPIGLYFMSGDPRNAAFAVTLMFFLVLAPGISTPIFKLNTLASTLHVIVEGVRRVDGILAEKAIPEPVMSRKPSFYEIQFHEVSFSYDGPNGEDVLHDISFTARQGEITALVGPSGSGKSTVAQLIPRFWDVRQGRITIGGVDIRDINTSDLMDAMSFVFQDTFLFSDTVYNNIAAGRPTAAREEVYAAARAAQCHTFIEQLPHGYDTPIGEGGVYLSGGEEQRISVARAILKNAPILVLDEATAYADPENEYHMQLALRELIKGKTVLIIAHRLTTICEAEQIIVLKDGRINDSGMHDELISRGGLYKVMWDAYMMSAQWQIDHVQEKERVTAP</sequence>
<feature type="transmembrane region" description="Helical" evidence="8">
    <location>
        <begin position="66"/>
        <end position="87"/>
    </location>
</feature>
<dbReference type="InterPro" id="IPR036640">
    <property type="entry name" value="ABC1_TM_sf"/>
</dbReference>
<dbReference type="PROSITE" id="PS50929">
    <property type="entry name" value="ABC_TM1F"/>
    <property type="match status" value="1"/>
</dbReference>
<dbReference type="FunFam" id="1.20.1560.10:FF:000127">
    <property type="entry name" value="ABC transporter ATP-binding protein"/>
    <property type="match status" value="1"/>
</dbReference>
<dbReference type="EMBL" id="QYZD01000007">
    <property type="protein sequence ID" value="RJG24268.1"/>
    <property type="molecule type" value="Genomic_DNA"/>
</dbReference>
<reference evidence="11 12" key="1">
    <citation type="submission" date="2018-09" db="EMBL/GenBank/DDBJ databases">
        <title>Paenibacillus SK2017-BO5.</title>
        <authorList>
            <person name="Piskunova J.V."/>
            <person name="Dubiley S.A."/>
            <person name="Severinov K.V."/>
        </authorList>
    </citation>
    <scope>NUCLEOTIDE SEQUENCE [LARGE SCALE GENOMIC DNA]</scope>
    <source>
        <strain evidence="11 12">BO5</strain>
    </source>
</reference>
<dbReference type="Gene3D" id="1.20.1560.10">
    <property type="entry name" value="ABC transporter type 1, transmembrane domain"/>
    <property type="match status" value="1"/>
</dbReference>
<evidence type="ECO:0000256" key="2">
    <source>
        <dbReference type="ARBA" id="ARBA00022448"/>
    </source>
</evidence>
<evidence type="ECO:0000259" key="10">
    <source>
        <dbReference type="PROSITE" id="PS50929"/>
    </source>
</evidence>
<feature type="transmembrane region" description="Helical" evidence="8">
    <location>
        <begin position="169"/>
        <end position="189"/>
    </location>
</feature>
<dbReference type="Pfam" id="PF00664">
    <property type="entry name" value="ABC_membrane"/>
    <property type="match status" value="1"/>
</dbReference>
<keyword evidence="5 11" id="KW-0067">ATP-binding</keyword>
<keyword evidence="2" id="KW-0813">Transport</keyword>
<proteinExistence type="predicted"/>
<dbReference type="SMART" id="SM00382">
    <property type="entry name" value="AAA"/>
    <property type="match status" value="1"/>
</dbReference>
<accession>A0A3A3GIU4</accession>
<feature type="domain" description="ABC transporter" evidence="9">
    <location>
        <begin position="348"/>
        <end position="584"/>
    </location>
</feature>
<dbReference type="InterPro" id="IPR039421">
    <property type="entry name" value="Type_1_exporter"/>
</dbReference>
<dbReference type="InterPro" id="IPR003593">
    <property type="entry name" value="AAA+_ATPase"/>
</dbReference>
<dbReference type="InterPro" id="IPR027417">
    <property type="entry name" value="P-loop_NTPase"/>
</dbReference>
<keyword evidence="4" id="KW-0547">Nucleotide-binding</keyword>
<evidence type="ECO:0000256" key="3">
    <source>
        <dbReference type="ARBA" id="ARBA00022692"/>
    </source>
</evidence>
<keyword evidence="7 8" id="KW-0472">Membrane</keyword>
<dbReference type="SUPFAM" id="SSF52540">
    <property type="entry name" value="P-loop containing nucleoside triphosphate hydrolases"/>
    <property type="match status" value="1"/>
</dbReference>
<dbReference type="PANTHER" id="PTHR24221:SF397">
    <property type="entry name" value="ABC TRANSPORTER, ATP-BINDING TRANSMEMBRANE PROTEIN"/>
    <property type="match status" value="1"/>
</dbReference>
<name>A0A3A3GIU4_PANTH</name>
<organism evidence="11 12">
    <name type="scientific">Paenibacillus thiaminolyticus</name>
    <name type="common">Bacillus thiaminolyticus</name>
    <dbReference type="NCBI Taxonomy" id="49283"/>
    <lineage>
        <taxon>Bacteria</taxon>
        <taxon>Bacillati</taxon>
        <taxon>Bacillota</taxon>
        <taxon>Bacilli</taxon>
        <taxon>Bacillales</taxon>
        <taxon>Paenibacillaceae</taxon>
        <taxon>Paenibacillus</taxon>
    </lineage>
</organism>
<gene>
    <name evidence="11" type="ORF">DQX05_10400</name>
</gene>
<evidence type="ECO:0000259" key="9">
    <source>
        <dbReference type="PROSITE" id="PS50893"/>
    </source>
</evidence>
<comment type="caution">
    <text evidence="11">The sequence shown here is derived from an EMBL/GenBank/DDBJ whole genome shotgun (WGS) entry which is preliminary data.</text>
</comment>
<dbReference type="InterPro" id="IPR011527">
    <property type="entry name" value="ABC1_TM_dom"/>
</dbReference>
<dbReference type="PROSITE" id="PS50893">
    <property type="entry name" value="ABC_TRANSPORTER_2"/>
    <property type="match status" value="1"/>
</dbReference>
<feature type="domain" description="ABC transmembrane type-1" evidence="10">
    <location>
        <begin position="24"/>
        <end position="315"/>
    </location>
</feature>
<evidence type="ECO:0000256" key="5">
    <source>
        <dbReference type="ARBA" id="ARBA00022840"/>
    </source>
</evidence>
<keyword evidence="6 8" id="KW-1133">Transmembrane helix</keyword>
<protein>
    <submittedName>
        <fullName evidence="11">ABC transporter ATP-binding protein</fullName>
    </submittedName>
</protein>
<dbReference type="SUPFAM" id="SSF90123">
    <property type="entry name" value="ABC transporter transmembrane region"/>
    <property type="match status" value="1"/>
</dbReference>
<dbReference type="OrthoDB" id="9762778at2"/>
<keyword evidence="3 8" id="KW-0812">Transmembrane</keyword>
<dbReference type="GO" id="GO:0140359">
    <property type="term" value="F:ABC-type transporter activity"/>
    <property type="evidence" value="ECO:0007669"/>
    <property type="project" value="InterPro"/>
</dbReference>
<evidence type="ECO:0000256" key="1">
    <source>
        <dbReference type="ARBA" id="ARBA00004651"/>
    </source>
</evidence>
<feature type="transmembrane region" description="Helical" evidence="8">
    <location>
        <begin position="257"/>
        <end position="279"/>
    </location>
</feature>
<comment type="subcellular location">
    <subcellularLocation>
        <location evidence="1">Cell membrane</location>
        <topology evidence="1">Multi-pass membrane protein</topology>
    </subcellularLocation>
</comment>
<dbReference type="InterPro" id="IPR003439">
    <property type="entry name" value="ABC_transporter-like_ATP-bd"/>
</dbReference>
<dbReference type="GO" id="GO:0005524">
    <property type="term" value="F:ATP binding"/>
    <property type="evidence" value="ECO:0007669"/>
    <property type="project" value="UniProtKB-KW"/>
</dbReference>
<evidence type="ECO:0000256" key="8">
    <source>
        <dbReference type="SAM" id="Phobius"/>
    </source>
</evidence>
<evidence type="ECO:0000256" key="7">
    <source>
        <dbReference type="ARBA" id="ARBA00023136"/>
    </source>
</evidence>
<dbReference type="Pfam" id="PF00005">
    <property type="entry name" value="ABC_tran"/>
    <property type="match status" value="1"/>
</dbReference>
<feature type="transmembrane region" description="Helical" evidence="8">
    <location>
        <begin position="21"/>
        <end position="46"/>
    </location>
</feature>
<evidence type="ECO:0000256" key="4">
    <source>
        <dbReference type="ARBA" id="ARBA00022741"/>
    </source>
</evidence>
<evidence type="ECO:0000256" key="6">
    <source>
        <dbReference type="ARBA" id="ARBA00022989"/>
    </source>
</evidence>
<dbReference type="PANTHER" id="PTHR24221">
    <property type="entry name" value="ATP-BINDING CASSETTE SUB-FAMILY B"/>
    <property type="match status" value="1"/>
</dbReference>